<dbReference type="Proteomes" id="UP000216020">
    <property type="component" value="Unassembled WGS sequence"/>
</dbReference>
<evidence type="ECO:0000313" key="4">
    <source>
        <dbReference type="EMBL" id="OZI31391.1"/>
    </source>
</evidence>
<dbReference type="OrthoDB" id="5295562at2"/>
<keyword evidence="5" id="KW-1185">Reference proteome</keyword>
<comment type="caution">
    <text evidence="4">The sequence shown here is derived from an EMBL/GenBank/DDBJ whole genome shotgun (WGS) entry which is preliminary data.</text>
</comment>
<dbReference type="AlphaFoldDB" id="A0A261S2M0"/>
<evidence type="ECO:0000256" key="2">
    <source>
        <dbReference type="RuleBase" id="RU003616"/>
    </source>
</evidence>
<protein>
    <submittedName>
        <fullName evidence="4">Heat-shock protein Hsp20</fullName>
    </submittedName>
</protein>
<sequence length="143" mass="15593">MFQSLLDLPTGVFAEFDRLQRALAPAAGSIRAVPRAFPAINIAQNAESVDIDVFVPGIDPAQLDVQVDRGLLTISGERRGATPEDGAKVSIYASERYTGRFKRAISLSDDVDADKVSARYRDGVLRISVPRRQAAQPRRVAIQ</sequence>
<dbReference type="PROSITE" id="PS01031">
    <property type="entry name" value="SHSP"/>
    <property type="match status" value="1"/>
</dbReference>
<dbReference type="PANTHER" id="PTHR11527">
    <property type="entry name" value="HEAT-SHOCK PROTEIN 20 FAMILY MEMBER"/>
    <property type="match status" value="1"/>
</dbReference>
<dbReference type="EMBL" id="NEVM01000005">
    <property type="protein sequence ID" value="OZI31391.1"/>
    <property type="molecule type" value="Genomic_DNA"/>
</dbReference>
<feature type="domain" description="SHSP" evidence="3">
    <location>
        <begin position="31"/>
        <end position="143"/>
    </location>
</feature>
<evidence type="ECO:0000313" key="5">
    <source>
        <dbReference type="Proteomes" id="UP000216020"/>
    </source>
</evidence>
<accession>A0A261S2M0</accession>
<dbReference type="InterPro" id="IPR008978">
    <property type="entry name" value="HSP20-like_chaperone"/>
</dbReference>
<comment type="similarity">
    <text evidence="1 2">Belongs to the small heat shock protein (HSP20) family.</text>
</comment>
<dbReference type="RefSeq" id="WP_094855802.1">
    <property type="nucleotide sequence ID" value="NZ_NEVM01000005.1"/>
</dbReference>
<dbReference type="InterPro" id="IPR031107">
    <property type="entry name" value="Small_HSP"/>
</dbReference>
<evidence type="ECO:0000256" key="1">
    <source>
        <dbReference type="PROSITE-ProRule" id="PRU00285"/>
    </source>
</evidence>
<dbReference type="InterPro" id="IPR002068">
    <property type="entry name" value="A-crystallin/Hsp20_dom"/>
</dbReference>
<dbReference type="SUPFAM" id="SSF49764">
    <property type="entry name" value="HSP20-like chaperones"/>
    <property type="match status" value="1"/>
</dbReference>
<dbReference type="Gene3D" id="2.60.40.790">
    <property type="match status" value="1"/>
</dbReference>
<name>A0A261S2M0_9BORD</name>
<proteinExistence type="inferred from homology"/>
<evidence type="ECO:0000259" key="3">
    <source>
        <dbReference type="PROSITE" id="PS01031"/>
    </source>
</evidence>
<organism evidence="4 5">
    <name type="scientific">Bordetella genomosp. 10</name>
    <dbReference type="NCBI Taxonomy" id="1416804"/>
    <lineage>
        <taxon>Bacteria</taxon>
        <taxon>Pseudomonadati</taxon>
        <taxon>Pseudomonadota</taxon>
        <taxon>Betaproteobacteria</taxon>
        <taxon>Burkholderiales</taxon>
        <taxon>Alcaligenaceae</taxon>
        <taxon>Bordetella</taxon>
    </lineage>
</organism>
<gene>
    <name evidence="4" type="ORF">CAL29_26135</name>
</gene>
<dbReference type="Pfam" id="PF00011">
    <property type="entry name" value="HSP20"/>
    <property type="match status" value="1"/>
</dbReference>
<reference evidence="5" key="1">
    <citation type="submission" date="2017-05" db="EMBL/GenBank/DDBJ databases">
        <title>Complete and WGS of Bordetella genogroups.</title>
        <authorList>
            <person name="Spilker T."/>
            <person name="Lipuma J."/>
        </authorList>
    </citation>
    <scope>NUCLEOTIDE SEQUENCE [LARGE SCALE GENOMIC DNA]</scope>
    <source>
        <strain evidence="5">AU16122</strain>
    </source>
</reference>
<dbReference type="CDD" id="cd06464">
    <property type="entry name" value="ACD_sHsps-like"/>
    <property type="match status" value="1"/>
</dbReference>